<protein>
    <submittedName>
        <fullName evidence="15">Cytochrome P450 81Q32</fullName>
    </submittedName>
</protein>
<dbReference type="PRINTS" id="PR00463">
    <property type="entry name" value="EP450I"/>
</dbReference>
<keyword evidence="10 13" id="KW-0472">Membrane</keyword>
<accession>A0A6P6UKB0</accession>
<dbReference type="FunFam" id="1.10.630.10:FF:000023">
    <property type="entry name" value="Cytochrome P450 family protein"/>
    <property type="match status" value="1"/>
</dbReference>
<evidence type="ECO:0000256" key="2">
    <source>
        <dbReference type="ARBA" id="ARBA00010617"/>
    </source>
</evidence>
<proteinExistence type="inferred from homology"/>
<dbReference type="Proteomes" id="UP001652660">
    <property type="component" value="Chromosome 10c"/>
</dbReference>
<gene>
    <name evidence="15" type="primary">LOC113711923</name>
</gene>
<dbReference type="GO" id="GO:0005506">
    <property type="term" value="F:iron ion binding"/>
    <property type="evidence" value="ECO:0007669"/>
    <property type="project" value="InterPro"/>
</dbReference>
<feature type="transmembrane region" description="Helical" evidence="13">
    <location>
        <begin position="6"/>
        <end position="28"/>
    </location>
</feature>
<evidence type="ECO:0000313" key="15">
    <source>
        <dbReference type="RefSeq" id="XP_027090964.1"/>
    </source>
</evidence>
<name>A0A6P6UKB0_COFAR</name>
<keyword evidence="3 11" id="KW-0349">Heme</keyword>
<dbReference type="Pfam" id="PF00067">
    <property type="entry name" value="p450"/>
    <property type="match status" value="1"/>
</dbReference>
<evidence type="ECO:0000256" key="7">
    <source>
        <dbReference type="ARBA" id="ARBA00023002"/>
    </source>
</evidence>
<evidence type="ECO:0000256" key="4">
    <source>
        <dbReference type="ARBA" id="ARBA00022692"/>
    </source>
</evidence>
<comment type="cofactor">
    <cofactor evidence="11">
        <name>heme</name>
        <dbReference type="ChEBI" id="CHEBI:30413"/>
    </cofactor>
</comment>
<dbReference type="AlphaFoldDB" id="A0A6P6UKB0"/>
<keyword evidence="14" id="KW-1185">Reference proteome</keyword>
<dbReference type="GO" id="GO:0016705">
    <property type="term" value="F:oxidoreductase activity, acting on paired donors, with incorporation or reduction of molecular oxygen"/>
    <property type="evidence" value="ECO:0007669"/>
    <property type="project" value="InterPro"/>
</dbReference>
<dbReference type="GO" id="GO:0004497">
    <property type="term" value="F:monooxygenase activity"/>
    <property type="evidence" value="ECO:0007669"/>
    <property type="project" value="UniProtKB-KW"/>
</dbReference>
<keyword evidence="8 11" id="KW-0408">Iron</keyword>
<evidence type="ECO:0000256" key="12">
    <source>
        <dbReference type="RuleBase" id="RU000461"/>
    </source>
</evidence>
<dbReference type="GO" id="GO:0016020">
    <property type="term" value="C:membrane"/>
    <property type="evidence" value="ECO:0007669"/>
    <property type="project" value="UniProtKB-SubCell"/>
</dbReference>
<keyword evidence="7 12" id="KW-0560">Oxidoreductase</keyword>
<sequence length="515" mass="59040">MEAEMSWYYCISLLSFFLLILTLSKLFLRKRRQCNNVPPGPPSFPIIGHLHLLKEPLHKRLQQLSHKYGHIFSLKLGYRSVVVISSPSAFEECFTTNDVVFANRPRFLVGKHLNYNFTTVGTAPYGPLWRNLRRITTLEIFSRGRLNMFLNIRQEEVKLLVKDLYQRSSPSSSKVEMKSRFSELSFNIIMRMVTNKRYFGAEVQNNEQAKHFRDIIRELSELSGASNPGDFLPILQWIDFQQIEKKMLKLQESMDEVLQSLIDDCRNKCRESQTEHKVAGRDTIIDSMLSMQEEEPEYYTDEIIKGIVLILLMAGTDTSAVTMEWAMSLLLNHPEVLRKARVELDNFVGQDRLVDESDLPKLTYIQAIVNETLRLFPAVPLLSPHESSAECSIGGYYVPSNTMLLVNAWAIHRDPELWDDPTSFKPERFEGLEADTYKLKLIPFGMGRRGCPGAGLANRVVTLALGALIQCFDWDKVSQDLEDMTEGSGLTMPKAKPLEAMCRAREKMTKILKEL</sequence>
<comment type="similarity">
    <text evidence="2 12">Belongs to the cytochrome P450 family.</text>
</comment>
<evidence type="ECO:0000256" key="11">
    <source>
        <dbReference type="PIRSR" id="PIRSR602401-1"/>
    </source>
</evidence>
<dbReference type="GO" id="GO:0020037">
    <property type="term" value="F:heme binding"/>
    <property type="evidence" value="ECO:0007669"/>
    <property type="project" value="InterPro"/>
</dbReference>
<dbReference type="InterPro" id="IPR050651">
    <property type="entry name" value="Plant_Cytochrome_P450_Monoox"/>
</dbReference>
<dbReference type="PRINTS" id="PR00385">
    <property type="entry name" value="P450"/>
</dbReference>
<feature type="binding site" description="axial binding residue" evidence="11">
    <location>
        <position position="451"/>
    </location>
    <ligand>
        <name>heme</name>
        <dbReference type="ChEBI" id="CHEBI:30413"/>
    </ligand>
    <ligandPart>
        <name>Fe</name>
        <dbReference type="ChEBI" id="CHEBI:18248"/>
    </ligandPart>
</feature>
<dbReference type="InterPro" id="IPR017972">
    <property type="entry name" value="Cyt_P450_CS"/>
</dbReference>
<evidence type="ECO:0000256" key="10">
    <source>
        <dbReference type="ARBA" id="ARBA00023136"/>
    </source>
</evidence>
<keyword evidence="9 12" id="KW-0503">Monooxygenase</keyword>
<dbReference type="Gene3D" id="1.10.630.10">
    <property type="entry name" value="Cytochrome P450"/>
    <property type="match status" value="1"/>
</dbReference>
<dbReference type="InterPro" id="IPR036396">
    <property type="entry name" value="Cyt_P450_sf"/>
</dbReference>
<dbReference type="PANTHER" id="PTHR47947">
    <property type="entry name" value="CYTOCHROME P450 82C3-RELATED"/>
    <property type="match status" value="1"/>
</dbReference>
<dbReference type="PANTHER" id="PTHR47947:SF62">
    <property type="entry name" value="CYTOCHROME P450, FAMILY 81, SUBFAMILY D, POLYPEPTIDE 5"/>
    <property type="match status" value="1"/>
</dbReference>
<evidence type="ECO:0000256" key="5">
    <source>
        <dbReference type="ARBA" id="ARBA00022723"/>
    </source>
</evidence>
<dbReference type="InterPro" id="IPR001128">
    <property type="entry name" value="Cyt_P450"/>
</dbReference>
<keyword evidence="4 13" id="KW-0812">Transmembrane</keyword>
<dbReference type="RefSeq" id="XP_027090964.1">
    <property type="nucleotide sequence ID" value="XM_027235163.2"/>
</dbReference>
<dbReference type="SUPFAM" id="SSF48264">
    <property type="entry name" value="Cytochrome P450"/>
    <property type="match status" value="1"/>
</dbReference>
<evidence type="ECO:0000256" key="6">
    <source>
        <dbReference type="ARBA" id="ARBA00022989"/>
    </source>
</evidence>
<dbReference type="CDD" id="cd20653">
    <property type="entry name" value="CYP81"/>
    <property type="match status" value="1"/>
</dbReference>
<evidence type="ECO:0000256" key="1">
    <source>
        <dbReference type="ARBA" id="ARBA00004167"/>
    </source>
</evidence>
<dbReference type="GeneID" id="113711923"/>
<evidence type="ECO:0000256" key="9">
    <source>
        <dbReference type="ARBA" id="ARBA00023033"/>
    </source>
</evidence>
<evidence type="ECO:0000256" key="3">
    <source>
        <dbReference type="ARBA" id="ARBA00022617"/>
    </source>
</evidence>
<comment type="subcellular location">
    <subcellularLocation>
        <location evidence="1">Membrane</location>
        <topology evidence="1">Single-pass membrane protein</topology>
    </subcellularLocation>
</comment>
<keyword evidence="5 11" id="KW-0479">Metal-binding</keyword>
<dbReference type="OrthoDB" id="1055148at2759"/>
<reference evidence="14" key="1">
    <citation type="journal article" date="2025" name="Foods">
        <title>Unveiling the Microbial Signatures of Arabica Coffee Cherries: Insights into Ripeness Specific Diversity, Functional Traits, and Implications for Quality and Safety.</title>
        <authorList>
            <consortium name="RefSeq"/>
            <person name="Tenea G.N."/>
            <person name="Cifuentes V."/>
            <person name="Reyes P."/>
            <person name="Cevallos-Vallejos M."/>
        </authorList>
    </citation>
    <scope>NUCLEOTIDE SEQUENCE [LARGE SCALE GENOMIC DNA]</scope>
</reference>
<reference evidence="15" key="2">
    <citation type="submission" date="2025-08" db="UniProtKB">
        <authorList>
            <consortium name="RefSeq"/>
        </authorList>
    </citation>
    <scope>IDENTIFICATION</scope>
    <source>
        <tissue evidence="15">Leaves</tissue>
    </source>
</reference>
<organism evidence="14 15">
    <name type="scientific">Coffea arabica</name>
    <name type="common">Arabian coffee</name>
    <dbReference type="NCBI Taxonomy" id="13443"/>
    <lineage>
        <taxon>Eukaryota</taxon>
        <taxon>Viridiplantae</taxon>
        <taxon>Streptophyta</taxon>
        <taxon>Embryophyta</taxon>
        <taxon>Tracheophyta</taxon>
        <taxon>Spermatophyta</taxon>
        <taxon>Magnoliopsida</taxon>
        <taxon>eudicotyledons</taxon>
        <taxon>Gunneridae</taxon>
        <taxon>Pentapetalae</taxon>
        <taxon>asterids</taxon>
        <taxon>lamiids</taxon>
        <taxon>Gentianales</taxon>
        <taxon>Rubiaceae</taxon>
        <taxon>Ixoroideae</taxon>
        <taxon>Gardenieae complex</taxon>
        <taxon>Bertiereae - Coffeeae clade</taxon>
        <taxon>Coffeeae</taxon>
        <taxon>Coffea</taxon>
    </lineage>
</organism>
<evidence type="ECO:0000256" key="8">
    <source>
        <dbReference type="ARBA" id="ARBA00023004"/>
    </source>
</evidence>
<evidence type="ECO:0000313" key="14">
    <source>
        <dbReference type="Proteomes" id="UP001652660"/>
    </source>
</evidence>
<dbReference type="InterPro" id="IPR002401">
    <property type="entry name" value="Cyt_P450_E_grp-I"/>
</dbReference>
<evidence type="ECO:0000256" key="13">
    <source>
        <dbReference type="SAM" id="Phobius"/>
    </source>
</evidence>
<keyword evidence="6 13" id="KW-1133">Transmembrane helix</keyword>
<dbReference type="PROSITE" id="PS00086">
    <property type="entry name" value="CYTOCHROME_P450"/>
    <property type="match status" value="1"/>
</dbReference>